<evidence type="ECO:0000256" key="3">
    <source>
        <dbReference type="ARBA" id="ARBA00022801"/>
    </source>
</evidence>
<dbReference type="PANTHER" id="PTHR42708:SF1">
    <property type="entry name" value="GLIDING MOTILITY PROTEIN MGLA"/>
    <property type="match status" value="1"/>
</dbReference>
<evidence type="ECO:0000313" key="5">
    <source>
        <dbReference type="EMBL" id="MBB0232588.1"/>
    </source>
</evidence>
<keyword evidence="4" id="KW-0342">GTP-binding</keyword>
<accession>A0A7W3T868</accession>
<dbReference type="RefSeq" id="WP_182667114.1">
    <property type="nucleotide sequence ID" value="NZ_VKHS01001027.1"/>
</dbReference>
<dbReference type="Proteomes" id="UP000530234">
    <property type="component" value="Unassembled WGS sequence"/>
</dbReference>
<keyword evidence="5" id="KW-0067">ATP-binding</keyword>
<evidence type="ECO:0000256" key="1">
    <source>
        <dbReference type="ARBA" id="ARBA00005290"/>
    </source>
</evidence>
<dbReference type="InterPro" id="IPR004130">
    <property type="entry name" value="Gpn"/>
</dbReference>
<reference evidence="6" key="1">
    <citation type="submission" date="2019-10" db="EMBL/GenBank/DDBJ databases">
        <title>Streptomyces sp. nov., a novel actinobacterium isolated from alkaline environment.</title>
        <authorList>
            <person name="Golinska P."/>
        </authorList>
    </citation>
    <scope>NUCLEOTIDE SEQUENCE [LARGE SCALE GENOMIC DNA]</scope>
    <source>
        <strain evidence="6">DSM 42108</strain>
    </source>
</reference>
<comment type="similarity">
    <text evidence="1">Belongs to the GPN-loop GTPase family.</text>
</comment>
<dbReference type="EMBL" id="VKHS01001027">
    <property type="protein sequence ID" value="MBB0232588.1"/>
    <property type="molecule type" value="Genomic_DNA"/>
</dbReference>
<dbReference type="Pfam" id="PF03029">
    <property type="entry name" value="ATP_bind_1"/>
    <property type="match status" value="1"/>
</dbReference>
<evidence type="ECO:0000313" key="6">
    <source>
        <dbReference type="Proteomes" id="UP000530234"/>
    </source>
</evidence>
<gene>
    <name evidence="5" type="ORF">FOE67_24665</name>
</gene>
<sequence>MASAPCETYLSDSVQTAVKILVAGPFGVGKTTFIEAVSEIRPLRTEETMTTAGEGVDTLIGLNDKSTTTVGLDFGRRTVTPDLALYLFGAPGQPRFRHLWGSLALGAYGALVLVDVRDLGASFTALELVESNGLTYAAVVNTFPDSANHPEEEVREALDLAPGTPLLTCDAREPRSAHNALIGLVRHLLETRRLEPK</sequence>
<dbReference type="GO" id="GO:0005525">
    <property type="term" value="F:GTP binding"/>
    <property type="evidence" value="ECO:0007669"/>
    <property type="project" value="UniProtKB-KW"/>
</dbReference>
<dbReference type="InterPro" id="IPR052705">
    <property type="entry name" value="Gliding_Motility_GTPase"/>
</dbReference>
<evidence type="ECO:0000256" key="2">
    <source>
        <dbReference type="ARBA" id="ARBA00022741"/>
    </source>
</evidence>
<dbReference type="GO" id="GO:0005524">
    <property type="term" value="F:ATP binding"/>
    <property type="evidence" value="ECO:0007669"/>
    <property type="project" value="UniProtKB-KW"/>
</dbReference>
<keyword evidence="3" id="KW-0378">Hydrolase</keyword>
<keyword evidence="6" id="KW-1185">Reference proteome</keyword>
<dbReference type="PANTHER" id="PTHR42708">
    <property type="entry name" value="ATP/GTP-BINDING PROTEIN-RELATED"/>
    <property type="match status" value="1"/>
</dbReference>
<organism evidence="5 6">
    <name type="scientific">Streptomyces calidiresistens</name>
    <dbReference type="NCBI Taxonomy" id="1485586"/>
    <lineage>
        <taxon>Bacteria</taxon>
        <taxon>Bacillati</taxon>
        <taxon>Actinomycetota</taxon>
        <taxon>Actinomycetes</taxon>
        <taxon>Kitasatosporales</taxon>
        <taxon>Streptomycetaceae</taxon>
        <taxon>Streptomyces</taxon>
    </lineage>
</organism>
<evidence type="ECO:0000256" key="4">
    <source>
        <dbReference type="ARBA" id="ARBA00023134"/>
    </source>
</evidence>
<comment type="caution">
    <text evidence="5">The sequence shown here is derived from an EMBL/GenBank/DDBJ whole genome shotgun (WGS) entry which is preliminary data.</text>
</comment>
<name>A0A7W3T868_9ACTN</name>
<dbReference type="SUPFAM" id="SSF52540">
    <property type="entry name" value="P-loop containing nucleoside triphosphate hydrolases"/>
    <property type="match status" value="1"/>
</dbReference>
<protein>
    <submittedName>
        <fullName evidence="5">ATP-binding protein</fullName>
    </submittedName>
</protein>
<dbReference type="InterPro" id="IPR027417">
    <property type="entry name" value="P-loop_NTPase"/>
</dbReference>
<dbReference type="AlphaFoldDB" id="A0A7W3T868"/>
<keyword evidence="2" id="KW-0547">Nucleotide-binding</keyword>
<dbReference type="Gene3D" id="3.40.50.300">
    <property type="entry name" value="P-loop containing nucleotide triphosphate hydrolases"/>
    <property type="match status" value="1"/>
</dbReference>
<dbReference type="CDD" id="cd00882">
    <property type="entry name" value="Ras_like_GTPase"/>
    <property type="match status" value="1"/>
</dbReference>
<dbReference type="GO" id="GO:0016787">
    <property type="term" value="F:hydrolase activity"/>
    <property type="evidence" value="ECO:0007669"/>
    <property type="project" value="UniProtKB-KW"/>
</dbReference>
<proteinExistence type="inferred from homology"/>